<dbReference type="SUPFAM" id="SSF101898">
    <property type="entry name" value="NHL repeat"/>
    <property type="match status" value="1"/>
</dbReference>
<dbReference type="InterPro" id="IPR011042">
    <property type="entry name" value="6-blade_b-propeller_TolB-like"/>
</dbReference>
<dbReference type="PANTHER" id="PTHR10680">
    <property type="entry name" value="PEPTIDYL-GLYCINE ALPHA-AMIDATING MONOOXYGENASE"/>
    <property type="match status" value="1"/>
</dbReference>
<organism evidence="4 5">
    <name type="scientific">Rotaria sordida</name>
    <dbReference type="NCBI Taxonomy" id="392033"/>
    <lineage>
        <taxon>Eukaryota</taxon>
        <taxon>Metazoa</taxon>
        <taxon>Spiralia</taxon>
        <taxon>Gnathifera</taxon>
        <taxon>Rotifera</taxon>
        <taxon>Eurotatoria</taxon>
        <taxon>Bdelloidea</taxon>
        <taxon>Philodinida</taxon>
        <taxon>Philodinidae</taxon>
        <taxon>Rotaria</taxon>
    </lineage>
</organism>
<dbReference type="AlphaFoldDB" id="A0A814MM80"/>
<evidence type="ECO:0000256" key="1">
    <source>
        <dbReference type="ARBA" id="ARBA00022729"/>
    </source>
</evidence>
<sequence length="291" mass="32642">MTTTTKTTTQQLMIPNIPANAQWSYSGVTVAGGQEYGNATNQLWSPHGLFMDDDQTMIIADTFNHRIMQWKMNDTNGEVVAGGRGRGNRLDQLNLPTDVLIDKETDSLVICDRENRRVVRWPRRSGTTQGEIVIDNIYCQGLAMDNQRYLYISDTTKNEVRRYEIGDKHGTIVAGGNGAGAGFNQLHGPICVFVDQQEAIYVSEHYNYRVMKWNKGAKEGIVVAGGQGFGDGMKQLSNPRGLQDLLHTEQDDLSNLLKYFNNYWMPQMSSWSVHSLCQKANDSCESMSSQN</sequence>
<dbReference type="Proteomes" id="UP000663882">
    <property type="component" value="Unassembled WGS sequence"/>
</dbReference>
<reference evidence="4" key="1">
    <citation type="submission" date="2021-02" db="EMBL/GenBank/DDBJ databases">
        <authorList>
            <person name="Nowell W R."/>
        </authorList>
    </citation>
    <scope>NUCLEOTIDE SEQUENCE</scope>
</reference>
<comment type="caution">
    <text evidence="4">The sequence shown here is derived from an EMBL/GenBank/DDBJ whole genome shotgun (WGS) entry which is preliminary data.</text>
</comment>
<dbReference type="EMBL" id="CAJNOO010001022">
    <property type="protein sequence ID" value="CAF1081104.1"/>
    <property type="molecule type" value="Genomic_DNA"/>
</dbReference>
<evidence type="ECO:0000256" key="2">
    <source>
        <dbReference type="ARBA" id="ARBA00023180"/>
    </source>
</evidence>
<dbReference type="GO" id="GO:0005576">
    <property type="term" value="C:extracellular region"/>
    <property type="evidence" value="ECO:0007669"/>
    <property type="project" value="TreeGrafter"/>
</dbReference>
<dbReference type="CDD" id="cd05819">
    <property type="entry name" value="NHL"/>
    <property type="match status" value="1"/>
</dbReference>
<accession>A0A814MM80</accession>
<dbReference type="PANTHER" id="PTHR10680:SF28">
    <property type="entry name" value="SMP-30_GLUCONOLACTONASE_LRE-LIKE REGION DOMAIN-CONTAINING PROTEIN"/>
    <property type="match status" value="1"/>
</dbReference>
<keyword evidence="1" id="KW-0732">Signal</keyword>
<gene>
    <name evidence="4" type="ORF">RFH988_LOCUS18296</name>
    <name evidence="3" type="ORF">SEV965_LOCUS10190</name>
</gene>
<protein>
    <submittedName>
        <fullName evidence="4">Uncharacterized protein</fullName>
    </submittedName>
</protein>
<evidence type="ECO:0000313" key="5">
    <source>
        <dbReference type="Proteomes" id="UP000663882"/>
    </source>
</evidence>
<dbReference type="Proteomes" id="UP000663889">
    <property type="component" value="Unassembled WGS sequence"/>
</dbReference>
<dbReference type="EMBL" id="CAJNOU010000412">
    <property type="protein sequence ID" value="CAF0989498.1"/>
    <property type="molecule type" value="Genomic_DNA"/>
</dbReference>
<evidence type="ECO:0000313" key="4">
    <source>
        <dbReference type="EMBL" id="CAF1081104.1"/>
    </source>
</evidence>
<dbReference type="Gene3D" id="2.120.10.30">
    <property type="entry name" value="TolB, C-terminal domain"/>
    <property type="match status" value="2"/>
</dbReference>
<proteinExistence type="predicted"/>
<keyword evidence="2" id="KW-0325">Glycoprotein</keyword>
<name>A0A814MM80_9BILA</name>
<evidence type="ECO:0000313" key="3">
    <source>
        <dbReference type="EMBL" id="CAF0989498.1"/>
    </source>
</evidence>